<reference evidence="2" key="1">
    <citation type="journal article" date="2024" name="Proc. Natl. Acad. Sci. U.S.A.">
        <title>Extraordinary preservation of gene collinearity over three hundred million years revealed in homosporous lycophytes.</title>
        <authorList>
            <person name="Li C."/>
            <person name="Wickell D."/>
            <person name="Kuo L.Y."/>
            <person name="Chen X."/>
            <person name="Nie B."/>
            <person name="Liao X."/>
            <person name="Peng D."/>
            <person name="Ji J."/>
            <person name="Jenkins J."/>
            <person name="Williams M."/>
            <person name="Shu S."/>
            <person name="Plott C."/>
            <person name="Barry K."/>
            <person name="Rajasekar S."/>
            <person name="Grimwood J."/>
            <person name="Han X."/>
            <person name="Sun S."/>
            <person name="Hou Z."/>
            <person name="He W."/>
            <person name="Dai G."/>
            <person name="Sun C."/>
            <person name="Schmutz J."/>
            <person name="Leebens-Mack J.H."/>
            <person name="Li F.W."/>
            <person name="Wang L."/>
        </authorList>
    </citation>
    <scope>NUCLEOTIDE SEQUENCE [LARGE SCALE GENOMIC DNA]</scope>
    <source>
        <strain evidence="2">cv. PW_Plant_1</strain>
    </source>
</reference>
<proteinExistence type="predicted"/>
<dbReference type="Proteomes" id="UP001162992">
    <property type="component" value="Chromosome 4"/>
</dbReference>
<dbReference type="EMBL" id="CM055095">
    <property type="protein sequence ID" value="KAJ7557591.1"/>
    <property type="molecule type" value="Genomic_DNA"/>
</dbReference>
<evidence type="ECO:0000313" key="2">
    <source>
        <dbReference type="Proteomes" id="UP001162992"/>
    </source>
</evidence>
<accession>A0ACC2DTL2</accession>
<name>A0ACC2DTL2_DIPCM</name>
<comment type="caution">
    <text evidence="1">The sequence shown here is derived from an EMBL/GenBank/DDBJ whole genome shotgun (WGS) entry which is preliminary data.</text>
</comment>
<organism evidence="1 2">
    <name type="scientific">Diphasiastrum complanatum</name>
    <name type="common">Issler's clubmoss</name>
    <name type="synonym">Lycopodium complanatum</name>
    <dbReference type="NCBI Taxonomy" id="34168"/>
    <lineage>
        <taxon>Eukaryota</taxon>
        <taxon>Viridiplantae</taxon>
        <taxon>Streptophyta</taxon>
        <taxon>Embryophyta</taxon>
        <taxon>Tracheophyta</taxon>
        <taxon>Lycopodiopsida</taxon>
        <taxon>Lycopodiales</taxon>
        <taxon>Lycopodiaceae</taxon>
        <taxon>Lycopodioideae</taxon>
        <taxon>Diphasiastrum</taxon>
    </lineage>
</organism>
<gene>
    <name evidence="1" type="ORF">O6H91_04G000100</name>
</gene>
<evidence type="ECO:0000313" key="1">
    <source>
        <dbReference type="EMBL" id="KAJ7557591.1"/>
    </source>
</evidence>
<keyword evidence="2" id="KW-1185">Reference proteome</keyword>
<protein>
    <submittedName>
        <fullName evidence="1">Uncharacterized protein</fullName>
    </submittedName>
</protein>
<sequence>MHHRPPSSLLIWLFLDVLQPPMGSFWTVSYLPSCFPCGNIPLASESLLLHIKVSLACSLKAVTRPFSFYTSSILAICAKPLYFSYSFIMFSV</sequence>